<dbReference type="STRING" id="1569628.A0A316UKJ3"/>
<dbReference type="Pfam" id="PF24357">
    <property type="entry name" value="TMD0_ABC"/>
    <property type="match status" value="1"/>
</dbReference>
<dbReference type="SMART" id="SM00382">
    <property type="entry name" value="AAA"/>
    <property type="match status" value="2"/>
</dbReference>
<dbReference type="OrthoDB" id="6500128at2759"/>
<dbReference type="PROSITE" id="PS50929">
    <property type="entry name" value="ABC_TM1F"/>
    <property type="match status" value="2"/>
</dbReference>
<dbReference type="GeneID" id="37031636"/>
<reference evidence="11 12" key="1">
    <citation type="journal article" date="2018" name="Mol. Biol. Evol.">
        <title>Broad Genomic Sampling Reveals a Smut Pathogenic Ancestry of the Fungal Clade Ustilaginomycotina.</title>
        <authorList>
            <person name="Kijpornyongpan T."/>
            <person name="Mondo S.J."/>
            <person name="Barry K."/>
            <person name="Sandor L."/>
            <person name="Lee J."/>
            <person name="Lipzen A."/>
            <person name="Pangilinan J."/>
            <person name="LaButti K."/>
            <person name="Hainaut M."/>
            <person name="Henrissat B."/>
            <person name="Grigoriev I.V."/>
            <person name="Spatafora J.W."/>
            <person name="Aime M.C."/>
        </authorList>
    </citation>
    <scope>NUCLEOTIDE SEQUENCE [LARGE SCALE GENOMIC DNA]</scope>
    <source>
        <strain evidence="11 12">MCA 5214</strain>
    </source>
</reference>
<feature type="transmembrane region" description="Helical" evidence="8">
    <location>
        <begin position="76"/>
        <end position="93"/>
    </location>
</feature>
<dbReference type="InterPro" id="IPR056227">
    <property type="entry name" value="TMD0_ABC"/>
</dbReference>
<dbReference type="GO" id="GO:0016887">
    <property type="term" value="F:ATP hydrolysis activity"/>
    <property type="evidence" value="ECO:0007669"/>
    <property type="project" value="InterPro"/>
</dbReference>
<evidence type="ECO:0000259" key="9">
    <source>
        <dbReference type="PROSITE" id="PS50893"/>
    </source>
</evidence>
<proteinExistence type="predicted"/>
<feature type="transmembrane region" description="Helical" evidence="8">
    <location>
        <begin position="197"/>
        <end position="216"/>
    </location>
</feature>
<evidence type="ECO:0000256" key="3">
    <source>
        <dbReference type="ARBA" id="ARBA00022692"/>
    </source>
</evidence>
<evidence type="ECO:0008006" key="13">
    <source>
        <dbReference type="Google" id="ProtNLM"/>
    </source>
</evidence>
<evidence type="ECO:0000256" key="1">
    <source>
        <dbReference type="ARBA" id="ARBA00004141"/>
    </source>
</evidence>
<dbReference type="RefSeq" id="XP_025359930.1">
    <property type="nucleotide sequence ID" value="XM_025509813.1"/>
</dbReference>
<dbReference type="Gene3D" id="1.20.1560.10">
    <property type="entry name" value="ABC transporter type 1, transmembrane domain"/>
    <property type="match status" value="2"/>
</dbReference>
<dbReference type="PROSITE" id="PS50893">
    <property type="entry name" value="ABC_TRANSPORTER_2"/>
    <property type="match status" value="1"/>
</dbReference>
<dbReference type="InterPro" id="IPR003439">
    <property type="entry name" value="ABC_transporter-like_ATP-bd"/>
</dbReference>
<feature type="transmembrane region" description="Helical" evidence="8">
    <location>
        <begin position="307"/>
        <end position="330"/>
    </location>
</feature>
<dbReference type="Pfam" id="PF00005">
    <property type="entry name" value="ABC_tran"/>
    <property type="match status" value="2"/>
</dbReference>
<dbReference type="InterPro" id="IPR011527">
    <property type="entry name" value="ABC1_TM_dom"/>
</dbReference>
<dbReference type="InterPro" id="IPR036640">
    <property type="entry name" value="ABC1_TM_sf"/>
</dbReference>
<feature type="transmembrane region" description="Helical" evidence="8">
    <location>
        <begin position="256"/>
        <end position="281"/>
    </location>
</feature>
<evidence type="ECO:0000256" key="8">
    <source>
        <dbReference type="SAM" id="Phobius"/>
    </source>
</evidence>
<dbReference type="InterPro" id="IPR050173">
    <property type="entry name" value="ABC_transporter_C-like"/>
</dbReference>
<feature type="transmembrane region" description="Helical" evidence="8">
    <location>
        <begin position="1050"/>
        <end position="1075"/>
    </location>
</feature>
<evidence type="ECO:0000256" key="5">
    <source>
        <dbReference type="ARBA" id="ARBA00022840"/>
    </source>
</evidence>
<keyword evidence="5" id="KW-0067">ATP-binding</keyword>
<sequence length="1359" mass="147871">MALTTQSPLCANDASWGPISDCRHIDLTLLFQHIVLSAFGSVAFILTAVITLWRWLISPREKAAGLLPHRNLNAKIALACALLAARLSVLGVLDHASGSRWPATAVAATSALALSASLLLIPTLAVLHGHKSAACPRTRLILYYAFQCSASVATIRSLRATGTYAYALIAVAFITALLLLLEIIPRSAFHPESEQDLGLVWGSLLAWTSPLLIAGLRRPLVEADLLALDANLDAHFKGATLLKSPSLGIDNRGTRLIWAFTSTFPAVTLAPVIPRIILMCLQLLQPIIIERLVDFVSRQDVSDADRWSLVGGISLLYLGIALTGSVYWGLVFKATLAFRSAMVPAIFRSMLVTSSSAGSDAATLMSVDMERITMALQEVHEIWIAFPTIAIGSYMLYERLGVAFLSCLGTVITLVCCAVLLSMGLPALQKSLLQATERRATRTSRLFAQLKTIVLSSYQSHFASAIAEIRCQEVSALVAFMQRVTAVSMLATSTTNFAVVVVLAVAWSLSQHDAGRHLILSPAVVFSSLSVITIIEAPIVAIGQKLGTLFAATASFGRIQTYLHQAAHTDSWSVEPDESIQLLLQALQRQLQLGTGVLRLIGSAGTGKSTALRKTLHSLQQSTGVMVGYVPQGGSLYESLSVRDNIVLCSGTPLDSGRLDACLVFCCFDEDLARMPDGLETQASQLSGGQRQRVATMRALYSHSPLLALDDSLSALDVTTASTIRQHLMSGVGLMARRLLIFVSHDLDNWDARRAASVYECVWTEKDGYALRQRESSTITVDEDLPSIDGSIPNQNRWHAAVKQPRATEDIHSDRLGWAPYRFYLASAYLPWLALCIVTAAIGMGGFYIVKIVVQQWVRRGTPDGKLPDGPFWLAMLSASTLASAFILCASSFINVSAILPSFSRKIHERALRGVFAKTAFSGSQLTNRFTQDIAVVDLDFPKAFHTTFAFIIALGGIVATFIAAVPLMAVFLPFIGACYWLLQRVYTRASRQIRSMELESKTSLFAIFRDASEAREVVHFLRGQPSFQRRCDDAVNQTQRAFYTRLTTLRFLVFALYALTWIAVSIMAALAVALRHKVSPTLLGVAMNSVTVLAQTLEWCAKSFAMLETAAVAVNRLRELVTIEEERVAEANSKLLLSSTGCVALELSDISAKRIADGPGVLEQINLSIRQGERVAITGRTGSGKSTLITAILRAFDDESLIEGEVKLGGQSWSEVSADKWRESFSYVAQEPLVWEASVRELLTVGSEDHLEATLWEALEIVGLAERVRASAAGIEAQVVGADDAQGPEACLRFSCGKLQLLAFARAILEIDRPFMLLDETDSRLDVGARPRYSRLSKTVRCFEIGQSSQCPTEPVRL</sequence>
<feature type="domain" description="ABC transmembrane type-1" evidence="10">
    <location>
        <begin position="833"/>
        <end position="1110"/>
    </location>
</feature>
<dbReference type="EMBL" id="KZ819676">
    <property type="protein sequence ID" value="PWN25318.1"/>
    <property type="molecule type" value="Genomic_DNA"/>
</dbReference>
<keyword evidence="4" id="KW-0547">Nucleotide-binding</keyword>
<evidence type="ECO:0000256" key="6">
    <source>
        <dbReference type="ARBA" id="ARBA00022989"/>
    </source>
</evidence>
<name>A0A316UKJ3_9BASI</name>
<dbReference type="GO" id="GO:0016020">
    <property type="term" value="C:membrane"/>
    <property type="evidence" value="ECO:0007669"/>
    <property type="project" value="UniProtKB-SubCell"/>
</dbReference>
<accession>A0A316UKJ3</accession>
<gene>
    <name evidence="11" type="ORF">BDZ90DRAFT_72760</name>
</gene>
<dbReference type="InterPro" id="IPR003593">
    <property type="entry name" value="AAA+_ATPase"/>
</dbReference>
<dbReference type="SUPFAM" id="SSF52540">
    <property type="entry name" value="P-loop containing nucleoside triphosphate hydrolases"/>
    <property type="match status" value="2"/>
</dbReference>
<keyword evidence="3 8" id="KW-0812">Transmembrane</keyword>
<keyword evidence="2" id="KW-0813">Transport</keyword>
<dbReference type="GO" id="GO:0140359">
    <property type="term" value="F:ABC-type transporter activity"/>
    <property type="evidence" value="ECO:0007669"/>
    <property type="project" value="InterPro"/>
</dbReference>
<feature type="transmembrane region" description="Helical" evidence="8">
    <location>
        <begin position="403"/>
        <end position="425"/>
    </location>
</feature>
<dbReference type="Gene3D" id="3.40.50.300">
    <property type="entry name" value="P-loop containing nucleotide triphosphate hydrolases"/>
    <property type="match status" value="2"/>
</dbReference>
<dbReference type="GO" id="GO:0005524">
    <property type="term" value="F:ATP binding"/>
    <property type="evidence" value="ECO:0007669"/>
    <property type="project" value="UniProtKB-KW"/>
</dbReference>
<dbReference type="Pfam" id="PF00664">
    <property type="entry name" value="ABC_membrane"/>
    <property type="match status" value="2"/>
</dbReference>
<dbReference type="SUPFAM" id="SSF90123">
    <property type="entry name" value="ABC transporter transmembrane region"/>
    <property type="match status" value="2"/>
</dbReference>
<feature type="transmembrane region" description="Helical" evidence="8">
    <location>
        <begin position="105"/>
        <end position="128"/>
    </location>
</feature>
<dbReference type="CDD" id="cd18580">
    <property type="entry name" value="ABC_6TM_ABCC_D2"/>
    <property type="match status" value="1"/>
</dbReference>
<evidence type="ECO:0000313" key="11">
    <source>
        <dbReference type="EMBL" id="PWN25318.1"/>
    </source>
</evidence>
<feature type="transmembrane region" description="Helical" evidence="8">
    <location>
        <begin position="519"/>
        <end position="541"/>
    </location>
</feature>
<feature type="transmembrane region" description="Helical" evidence="8">
    <location>
        <begin position="487"/>
        <end position="507"/>
    </location>
</feature>
<organism evidence="11 12">
    <name type="scientific">Jaminaea rosea</name>
    <dbReference type="NCBI Taxonomy" id="1569628"/>
    <lineage>
        <taxon>Eukaryota</taxon>
        <taxon>Fungi</taxon>
        <taxon>Dikarya</taxon>
        <taxon>Basidiomycota</taxon>
        <taxon>Ustilaginomycotina</taxon>
        <taxon>Exobasidiomycetes</taxon>
        <taxon>Microstromatales</taxon>
        <taxon>Microstromatales incertae sedis</taxon>
        <taxon>Jaminaea</taxon>
    </lineage>
</organism>
<keyword evidence="7 8" id="KW-0472">Membrane</keyword>
<protein>
    <recommendedName>
        <fullName evidence="13">P-loop containing nucleoside triphosphate hydrolase protein</fullName>
    </recommendedName>
</protein>
<feature type="domain" description="ABC transmembrane type-1" evidence="10">
    <location>
        <begin position="276"/>
        <end position="551"/>
    </location>
</feature>
<keyword evidence="12" id="KW-1185">Reference proteome</keyword>
<comment type="subcellular location">
    <subcellularLocation>
        <location evidence="1">Membrane</location>
        <topology evidence="1">Multi-pass membrane protein</topology>
    </subcellularLocation>
</comment>
<evidence type="ECO:0000256" key="2">
    <source>
        <dbReference type="ARBA" id="ARBA00022448"/>
    </source>
</evidence>
<dbReference type="InterPro" id="IPR044726">
    <property type="entry name" value="ABCC_6TM_D2"/>
</dbReference>
<keyword evidence="6 8" id="KW-1133">Transmembrane helix</keyword>
<evidence type="ECO:0000313" key="12">
    <source>
        <dbReference type="Proteomes" id="UP000245884"/>
    </source>
</evidence>
<dbReference type="PANTHER" id="PTHR24223:SF399">
    <property type="entry name" value="ABC TRANSPORTER ATNG"/>
    <property type="match status" value="1"/>
</dbReference>
<dbReference type="Proteomes" id="UP000245884">
    <property type="component" value="Unassembled WGS sequence"/>
</dbReference>
<feature type="transmembrane region" description="Helical" evidence="8">
    <location>
        <begin position="164"/>
        <end position="185"/>
    </location>
</feature>
<feature type="transmembrane region" description="Helical" evidence="8">
    <location>
        <begin position="34"/>
        <end position="56"/>
    </location>
</feature>
<feature type="transmembrane region" description="Helical" evidence="8">
    <location>
        <begin position="871"/>
        <end position="894"/>
    </location>
</feature>
<dbReference type="PANTHER" id="PTHR24223">
    <property type="entry name" value="ATP-BINDING CASSETTE SUB-FAMILY C"/>
    <property type="match status" value="1"/>
</dbReference>
<feature type="transmembrane region" description="Helical" evidence="8">
    <location>
        <begin position="950"/>
        <end position="983"/>
    </location>
</feature>
<feature type="transmembrane region" description="Helical" evidence="8">
    <location>
        <begin position="829"/>
        <end position="850"/>
    </location>
</feature>
<feature type="domain" description="ABC transporter" evidence="9">
    <location>
        <begin position="567"/>
        <end position="792"/>
    </location>
</feature>
<evidence type="ECO:0000259" key="10">
    <source>
        <dbReference type="PROSITE" id="PS50929"/>
    </source>
</evidence>
<dbReference type="InterPro" id="IPR027417">
    <property type="entry name" value="P-loop_NTPase"/>
</dbReference>
<evidence type="ECO:0000256" key="7">
    <source>
        <dbReference type="ARBA" id="ARBA00023136"/>
    </source>
</evidence>
<evidence type="ECO:0000256" key="4">
    <source>
        <dbReference type="ARBA" id="ARBA00022741"/>
    </source>
</evidence>